<feature type="transmembrane region" description="Helical" evidence="1">
    <location>
        <begin position="153"/>
        <end position="173"/>
    </location>
</feature>
<dbReference type="Proteomes" id="UP000475862">
    <property type="component" value="Unassembled WGS sequence"/>
</dbReference>
<keyword evidence="1" id="KW-0812">Transmembrane</keyword>
<evidence type="ECO:0000313" key="3">
    <source>
        <dbReference type="Proteomes" id="UP000475862"/>
    </source>
</evidence>
<gene>
    <name evidence="2" type="ORF">AGLY_007803</name>
</gene>
<comment type="caution">
    <text evidence="2">The sequence shown here is derived from an EMBL/GenBank/DDBJ whole genome shotgun (WGS) entry which is preliminary data.</text>
</comment>
<protein>
    <submittedName>
        <fullName evidence="2">Uncharacterized protein</fullName>
    </submittedName>
</protein>
<keyword evidence="3" id="KW-1185">Reference proteome</keyword>
<reference evidence="2 3" key="1">
    <citation type="submission" date="2019-08" db="EMBL/GenBank/DDBJ databases">
        <title>The genome of the soybean aphid Biotype 1, its phylome, world population structure and adaptation to the North American continent.</title>
        <authorList>
            <person name="Giordano R."/>
            <person name="Donthu R.K."/>
            <person name="Hernandez A.G."/>
            <person name="Wright C.L."/>
            <person name="Zimin A.V."/>
        </authorList>
    </citation>
    <scope>NUCLEOTIDE SEQUENCE [LARGE SCALE GENOMIC DNA]</scope>
    <source>
        <tissue evidence="2">Whole aphids</tissue>
    </source>
</reference>
<keyword evidence="1" id="KW-0472">Membrane</keyword>
<feature type="transmembrane region" description="Helical" evidence="1">
    <location>
        <begin position="119"/>
        <end position="141"/>
    </location>
</feature>
<accession>A0A6G0TN26</accession>
<name>A0A6G0TN26_APHGL</name>
<organism evidence="2 3">
    <name type="scientific">Aphis glycines</name>
    <name type="common">Soybean aphid</name>
    <dbReference type="NCBI Taxonomy" id="307491"/>
    <lineage>
        <taxon>Eukaryota</taxon>
        <taxon>Metazoa</taxon>
        <taxon>Ecdysozoa</taxon>
        <taxon>Arthropoda</taxon>
        <taxon>Hexapoda</taxon>
        <taxon>Insecta</taxon>
        <taxon>Pterygota</taxon>
        <taxon>Neoptera</taxon>
        <taxon>Paraneoptera</taxon>
        <taxon>Hemiptera</taxon>
        <taxon>Sternorrhyncha</taxon>
        <taxon>Aphidomorpha</taxon>
        <taxon>Aphidoidea</taxon>
        <taxon>Aphididae</taxon>
        <taxon>Aphidini</taxon>
        <taxon>Aphis</taxon>
        <taxon>Aphis</taxon>
    </lineage>
</organism>
<proteinExistence type="predicted"/>
<sequence>MYISHDLNMCAMINAKPVMFSFIVNIFRHMCLFNRFHFNTPPSSYSHHTSTVPLFRFVINENSVSCIFTEQSNSLIKPVMLITNYNNIRFKNAMATTIYYVNTNIQIDIIEFTRKYHNIWYIVFNMLLNGVSHVHIIYNGFDLLLRNSEPTGLQIIKFITNFIPSFFPAAIVYKIHIIHPTITDILLVNTSYDGLQPNGWKYAT</sequence>
<evidence type="ECO:0000256" key="1">
    <source>
        <dbReference type="SAM" id="Phobius"/>
    </source>
</evidence>
<evidence type="ECO:0000313" key="2">
    <source>
        <dbReference type="EMBL" id="KAE9535902.1"/>
    </source>
</evidence>
<dbReference type="EMBL" id="VYZN01000025">
    <property type="protein sequence ID" value="KAE9535902.1"/>
    <property type="molecule type" value="Genomic_DNA"/>
</dbReference>
<keyword evidence="1" id="KW-1133">Transmembrane helix</keyword>
<dbReference type="AlphaFoldDB" id="A0A6G0TN26"/>